<keyword evidence="4" id="KW-1185">Reference proteome</keyword>
<comment type="caution">
    <text evidence="3">The sequence shown here is derived from an EMBL/GenBank/DDBJ whole genome shotgun (WGS) entry which is preliminary data.</text>
</comment>
<dbReference type="PANTHER" id="PTHR46797:SF1">
    <property type="entry name" value="METHYLPHOSPHONATE SYNTHASE"/>
    <property type="match status" value="1"/>
</dbReference>
<evidence type="ECO:0000313" key="3">
    <source>
        <dbReference type="EMBL" id="MEU8134729.1"/>
    </source>
</evidence>
<dbReference type="Pfam" id="PF07883">
    <property type="entry name" value="Cupin_2"/>
    <property type="match status" value="1"/>
</dbReference>
<dbReference type="InterPro" id="IPR014710">
    <property type="entry name" value="RmlC-like_jellyroll"/>
</dbReference>
<reference evidence="3 4" key="1">
    <citation type="submission" date="2024-06" db="EMBL/GenBank/DDBJ databases">
        <title>The Natural Products Discovery Center: Release of the First 8490 Sequenced Strains for Exploring Actinobacteria Biosynthetic Diversity.</title>
        <authorList>
            <person name="Kalkreuter E."/>
            <person name="Kautsar S.A."/>
            <person name="Yang D."/>
            <person name="Bader C.D."/>
            <person name="Teijaro C.N."/>
            <person name="Fluegel L."/>
            <person name="Davis C.M."/>
            <person name="Simpson J.R."/>
            <person name="Lauterbach L."/>
            <person name="Steele A.D."/>
            <person name="Gui C."/>
            <person name="Meng S."/>
            <person name="Li G."/>
            <person name="Viehrig K."/>
            <person name="Ye F."/>
            <person name="Su P."/>
            <person name="Kiefer A.F."/>
            <person name="Nichols A."/>
            <person name="Cepeda A.J."/>
            <person name="Yan W."/>
            <person name="Fan B."/>
            <person name="Jiang Y."/>
            <person name="Adhikari A."/>
            <person name="Zheng C.-J."/>
            <person name="Schuster L."/>
            <person name="Cowan T.M."/>
            <person name="Smanski M.J."/>
            <person name="Chevrette M.G."/>
            <person name="De Carvalho L.P.S."/>
            <person name="Shen B."/>
        </authorList>
    </citation>
    <scope>NUCLEOTIDE SEQUENCE [LARGE SCALE GENOMIC DNA]</scope>
    <source>
        <strain evidence="3 4">NPDC048946</strain>
    </source>
</reference>
<gene>
    <name evidence="3" type="ORF">AB0C36_14590</name>
</gene>
<dbReference type="SMART" id="SM00530">
    <property type="entry name" value="HTH_XRE"/>
    <property type="match status" value="1"/>
</dbReference>
<dbReference type="Gene3D" id="2.60.120.10">
    <property type="entry name" value="Jelly Rolls"/>
    <property type="match status" value="1"/>
</dbReference>
<dbReference type="Gene3D" id="1.10.260.40">
    <property type="entry name" value="lambda repressor-like DNA-binding domains"/>
    <property type="match status" value="1"/>
</dbReference>
<dbReference type="InterPro" id="IPR011051">
    <property type="entry name" value="RmlC_Cupin_sf"/>
</dbReference>
<evidence type="ECO:0000256" key="1">
    <source>
        <dbReference type="ARBA" id="ARBA00023125"/>
    </source>
</evidence>
<dbReference type="SUPFAM" id="SSF51182">
    <property type="entry name" value="RmlC-like cupins"/>
    <property type="match status" value="1"/>
</dbReference>
<name>A0ABV3DG41_9ACTN</name>
<accession>A0ABV3DG41</accession>
<protein>
    <submittedName>
        <fullName evidence="3">XRE family transcriptional regulator</fullName>
    </submittedName>
</protein>
<sequence length="205" mass="22014">MRGGLPGATCDRYVSAVHIGERVREYRRMRRLTLRQLGAAADVSASFLSQLENGRTDASVGTLRRLATALGVAVADLIESGAPTAHRVLRREDRPEAGLGSGARKFMLTRPPLRHLEVYSAEFEPGGSTGAEQYTHGDAQELVLVLRGRASLYLGDEVHELAEGDSVEYATSVPHRLVNAGEETAEVLWIISPPTPDAETSGPGA</sequence>
<dbReference type="InterPro" id="IPR013096">
    <property type="entry name" value="Cupin_2"/>
</dbReference>
<keyword evidence="1" id="KW-0238">DNA-binding</keyword>
<proteinExistence type="predicted"/>
<dbReference type="CDD" id="cd00093">
    <property type="entry name" value="HTH_XRE"/>
    <property type="match status" value="1"/>
</dbReference>
<dbReference type="EMBL" id="JBEZFP010000031">
    <property type="protein sequence ID" value="MEU8134729.1"/>
    <property type="molecule type" value="Genomic_DNA"/>
</dbReference>
<dbReference type="RefSeq" id="WP_358353723.1">
    <property type="nucleotide sequence ID" value="NZ_JBEZFP010000031.1"/>
</dbReference>
<evidence type="ECO:0000259" key="2">
    <source>
        <dbReference type="PROSITE" id="PS50943"/>
    </source>
</evidence>
<dbReference type="InterPro" id="IPR001387">
    <property type="entry name" value="Cro/C1-type_HTH"/>
</dbReference>
<feature type="domain" description="HTH cro/C1-type" evidence="2">
    <location>
        <begin position="23"/>
        <end position="77"/>
    </location>
</feature>
<dbReference type="CDD" id="cd02209">
    <property type="entry name" value="cupin_XRE_C"/>
    <property type="match status" value="1"/>
</dbReference>
<dbReference type="Proteomes" id="UP001551482">
    <property type="component" value="Unassembled WGS sequence"/>
</dbReference>
<dbReference type="InterPro" id="IPR050807">
    <property type="entry name" value="TransReg_Diox_bact_type"/>
</dbReference>
<dbReference type="PANTHER" id="PTHR46797">
    <property type="entry name" value="HTH-TYPE TRANSCRIPTIONAL REGULATOR"/>
    <property type="match status" value="1"/>
</dbReference>
<dbReference type="PROSITE" id="PS50943">
    <property type="entry name" value="HTH_CROC1"/>
    <property type="match status" value="1"/>
</dbReference>
<dbReference type="Pfam" id="PF13560">
    <property type="entry name" value="HTH_31"/>
    <property type="match status" value="1"/>
</dbReference>
<organism evidence="3 4">
    <name type="scientific">Streptodolium elevatio</name>
    <dbReference type="NCBI Taxonomy" id="3157996"/>
    <lineage>
        <taxon>Bacteria</taxon>
        <taxon>Bacillati</taxon>
        <taxon>Actinomycetota</taxon>
        <taxon>Actinomycetes</taxon>
        <taxon>Kitasatosporales</taxon>
        <taxon>Streptomycetaceae</taxon>
        <taxon>Streptodolium</taxon>
    </lineage>
</organism>
<dbReference type="InterPro" id="IPR010982">
    <property type="entry name" value="Lambda_DNA-bd_dom_sf"/>
</dbReference>
<dbReference type="SUPFAM" id="SSF47413">
    <property type="entry name" value="lambda repressor-like DNA-binding domains"/>
    <property type="match status" value="1"/>
</dbReference>
<evidence type="ECO:0000313" key="4">
    <source>
        <dbReference type="Proteomes" id="UP001551482"/>
    </source>
</evidence>